<sequence length="1441" mass="156448">WVRIRRKGGLQVSPRASDLPYDYRNPPTIIDRSVREMERPVPTPRKTLKGRNDPNSPSPPCTCPLVQQQPASAAAYQGSPCSHSTAAAAGLRLTVSPLPYPTPTTMAPSPPGAATSSSAASPPAPSSPSSILDLVVPVQRPPMKQRTVFGVDARGDDDSDGDTSTSGEDCESEISSPGSIRIQCQPMLSSLSSDSGDDLGWDDGSMKMFLPPSSSSSTHHPVVYPRSLTTEVVGAGGKRPSIVHKHSFHGAGRNPPFHYQNHAAIRKAMSFRAPAAVNEYHVQNIVAGNNMPVAPLSFSSSNSDLHSSLSPFDPLLSPSLPPMTLLEQIVRSHPIWYLQDIDRVTAEHFLRQMPSGTFVVRSCSRPSSMALSIRLPPSYLPSEIDHLLLIHSSPVGLRLQSSPNSFRSLPLLLEHYCTHKEELRVLLRLPPTVGSCTTTSALQALALMGIDFWSSPHCMGTRRDSSQSSSTSFSSSSQPPSTRSSMRRDAEEKKGGSFRLEKPSSGTASAKSSLGKSGGKKIAKLLSQGKEVMSTQLANCALFLPLRKKVSSSRSAMNIREWNRGIGDGGGGMEGLGRGREWNMTTTFKPPGFGRDHSIDDRLNSLAAKRMAEHGGIMGHAASPGPSALLPPHLQQAWAAETAGMTASQLAALRPPQDALDALNTKQCVEELRRKRLQSTEELLGGGPSMEECANVLRRKKTPSTSRDSASSRQLRRHRLSAPSFPPESALDHPSNGIMESAKALKERMEKDEDGTLGTINEGLITPVVRRKGPLRETQNREEQPLLLFNRGFDRPRPSGYISSSSPDRTPTVSPVLPRNQNTANPARESIVLPINTVSSTSTVSGSTAGSTVAFPTAPVQWSAITRELRSRQQKVAKVLPTPQTPRVSSEQKMTIRDSVASTTAGSVHQPSPSSVSSSLHRSVLHSDYAQLSECLGENNNASGAHEDDSISVAGTIFDEPWDSNTWENLLVCAGDGEAVGRVVGQASIMEEDDDFDDEDEPHNGSFGDQNENVSVLSMKFANRTLSPRPSSRAISHHSLLSMDANGSLRRPARLDSASHSIQQYIAFLATAGGTFSNSLDRFIECVKESNEKDSRLLAKNVRQFMNGMKNYLMKAGEGDLHAIIARESARLDRNSILNMDTILEDSLNRLVLKPLCEHIYHALRSTQRSSPSLVTLFTNIEKARAMAPHQLGLGPKAVTPCADAIDKMRVLCRKMQSHYSPHRKLEILLKASSLIFHSQREGEEKGEKEERMTLHPSAGDLVSWLVWLISRTLNVACEVEALYMNELLPVQLRQSGDGALYLSALDSAIRILSSPGGLQKLANKERGDRAGKAASSVGGCCLIRVAVPDELLGAVHYESFPLVGDTTAVRLCRLIAHQHSITNPQDYGLYLVTDSFEQCLSPSDVIEDLKQTLDQRPFLLAYKRHEARLAWPALAGLATN</sequence>
<feature type="region of interest" description="Disordered" evidence="5">
    <location>
        <begin position="1"/>
        <end position="62"/>
    </location>
</feature>
<feature type="non-terminal residue" evidence="10">
    <location>
        <position position="1"/>
    </location>
</feature>
<feature type="compositionally biased region" description="Low complexity" evidence="5">
    <location>
        <begin position="103"/>
        <end position="121"/>
    </location>
</feature>
<feature type="compositionally biased region" description="Low complexity" evidence="5">
    <location>
        <begin position="504"/>
        <end position="515"/>
    </location>
</feature>
<evidence type="ECO:0000259" key="8">
    <source>
        <dbReference type="PROSITE" id="PS50966"/>
    </source>
</evidence>
<dbReference type="Gene3D" id="3.30.505.10">
    <property type="entry name" value="SH2 domain"/>
    <property type="match status" value="1"/>
</dbReference>
<evidence type="ECO:0000313" key="11">
    <source>
        <dbReference type="Proteomes" id="UP001432027"/>
    </source>
</evidence>
<dbReference type="InterPro" id="IPR007527">
    <property type="entry name" value="Znf_SWIM"/>
</dbReference>
<feature type="region of interest" description="Disordered" evidence="5">
    <location>
        <begin position="698"/>
        <end position="736"/>
    </location>
</feature>
<evidence type="ECO:0008006" key="12">
    <source>
        <dbReference type="Google" id="ProtNLM"/>
    </source>
</evidence>
<dbReference type="InterPro" id="IPR000980">
    <property type="entry name" value="SH2"/>
</dbReference>
<feature type="region of interest" description="Disordered" evidence="5">
    <location>
        <begin position="791"/>
        <end position="822"/>
    </location>
</feature>
<feature type="region of interest" description="Disordered" evidence="5">
    <location>
        <begin position="151"/>
        <end position="179"/>
    </location>
</feature>
<keyword evidence="2" id="KW-0343">GTPase activation</keyword>
<dbReference type="GO" id="GO:0016192">
    <property type="term" value="P:vesicle-mediated transport"/>
    <property type="evidence" value="ECO:0007669"/>
    <property type="project" value="InterPro"/>
</dbReference>
<organism evidence="10 11">
    <name type="scientific">Pristionchus entomophagus</name>
    <dbReference type="NCBI Taxonomy" id="358040"/>
    <lineage>
        <taxon>Eukaryota</taxon>
        <taxon>Metazoa</taxon>
        <taxon>Ecdysozoa</taxon>
        <taxon>Nematoda</taxon>
        <taxon>Chromadorea</taxon>
        <taxon>Rhabditida</taxon>
        <taxon>Rhabditina</taxon>
        <taxon>Diplogasteromorpha</taxon>
        <taxon>Diplogasteroidea</taxon>
        <taxon>Neodiplogasteridae</taxon>
        <taxon>Pristionchus</taxon>
    </lineage>
</organism>
<dbReference type="PROSITE" id="PS50001">
    <property type="entry name" value="SH2"/>
    <property type="match status" value="1"/>
</dbReference>
<dbReference type="InterPro" id="IPR045046">
    <property type="entry name" value="Vps9-like"/>
</dbReference>
<evidence type="ECO:0000259" key="7">
    <source>
        <dbReference type="PROSITE" id="PS50200"/>
    </source>
</evidence>
<name>A0AAV5SEM7_9BILA</name>
<dbReference type="InterPro" id="IPR003123">
    <property type="entry name" value="VPS9"/>
</dbReference>
<evidence type="ECO:0000256" key="4">
    <source>
        <dbReference type="PROSITE-ProRule" id="PRU00325"/>
    </source>
</evidence>
<keyword evidence="4" id="KW-0863">Zinc-finger</keyword>
<keyword evidence="11" id="KW-1185">Reference proteome</keyword>
<dbReference type="PANTHER" id="PTHR23101:SF104">
    <property type="entry name" value="PROTEIN SPRINT"/>
    <property type="match status" value="1"/>
</dbReference>
<keyword evidence="4" id="KW-0479">Metal-binding</keyword>
<dbReference type="Pfam" id="PF23268">
    <property type="entry name" value="RIN1"/>
    <property type="match status" value="1"/>
</dbReference>
<accession>A0AAV5SEM7</accession>
<reference evidence="10" key="1">
    <citation type="submission" date="2023-10" db="EMBL/GenBank/DDBJ databases">
        <title>Genome assembly of Pristionchus species.</title>
        <authorList>
            <person name="Yoshida K."/>
            <person name="Sommer R.J."/>
        </authorList>
    </citation>
    <scope>NUCLEOTIDE SEQUENCE</scope>
    <source>
        <strain evidence="10">RS0144</strain>
    </source>
</reference>
<dbReference type="InterPro" id="IPR000159">
    <property type="entry name" value="RA_dom"/>
</dbReference>
<dbReference type="GO" id="GO:0031267">
    <property type="term" value="F:small GTPase binding"/>
    <property type="evidence" value="ECO:0007669"/>
    <property type="project" value="TreeGrafter"/>
</dbReference>
<feature type="compositionally biased region" description="Low complexity" evidence="5">
    <location>
        <begin position="907"/>
        <end position="921"/>
    </location>
</feature>
<comment type="similarity">
    <text evidence="1">Belongs to the RIN (Ras interaction/interference) family.</text>
</comment>
<evidence type="ECO:0000256" key="2">
    <source>
        <dbReference type="ARBA" id="ARBA00022468"/>
    </source>
</evidence>
<dbReference type="PROSITE" id="PS51205">
    <property type="entry name" value="VPS9"/>
    <property type="match status" value="1"/>
</dbReference>
<dbReference type="PANTHER" id="PTHR23101">
    <property type="entry name" value="RAB GDP/GTP EXCHANGE FACTOR"/>
    <property type="match status" value="1"/>
</dbReference>
<evidence type="ECO:0000259" key="6">
    <source>
        <dbReference type="PROSITE" id="PS50001"/>
    </source>
</evidence>
<feature type="domain" description="VPS9" evidence="9">
    <location>
        <begin position="1171"/>
        <end position="1322"/>
    </location>
</feature>
<dbReference type="GO" id="GO:0030139">
    <property type="term" value="C:endocytic vesicle"/>
    <property type="evidence" value="ECO:0007669"/>
    <property type="project" value="TreeGrafter"/>
</dbReference>
<evidence type="ECO:0000259" key="9">
    <source>
        <dbReference type="PROSITE" id="PS51205"/>
    </source>
</evidence>
<feature type="domain" description="SWIM-type" evidence="8">
    <location>
        <begin position="46"/>
        <end position="92"/>
    </location>
</feature>
<proteinExistence type="inferred from homology"/>
<evidence type="ECO:0000256" key="3">
    <source>
        <dbReference type="PROSITE-ProRule" id="PRU00191"/>
    </source>
</evidence>
<evidence type="ECO:0000256" key="5">
    <source>
        <dbReference type="SAM" id="MobiDB-lite"/>
    </source>
</evidence>
<feature type="compositionally biased region" description="Polar residues" evidence="5">
    <location>
        <begin position="703"/>
        <end position="713"/>
    </location>
</feature>
<dbReference type="Proteomes" id="UP001432027">
    <property type="component" value="Unassembled WGS sequence"/>
</dbReference>
<dbReference type="InterPro" id="IPR037191">
    <property type="entry name" value="VPS9_dom_sf"/>
</dbReference>
<feature type="compositionally biased region" description="Polar residues" evidence="5">
    <location>
        <begin position="801"/>
        <end position="822"/>
    </location>
</feature>
<evidence type="ECO:0000313" key="10">
    <source>
        <dbReference type="EMBL" id="GMS80633.1"/>
    </source>
</evidence>
<dbReference type="GO" id="GO:0005829">
    <property type="term" value="C:cytosol"/>
    <property type="evidence" value="ECO:0007669"/>
    <property type="project" value="TreeGrafter"/>
</dbReference>
<feature type="domain" description="SH2" evidence="6">
    <location>
        <begin position="336"/>
        <end position="431"/>
    </location>
</feature>
<keyword evidence="4" id="KW-0862">Zinc</keyword>
<keyword evidence="3" id="KW-0727">SH2 domain</keyword>
<feature type="compositionally biased region" description="Basic and acidic residues" evidence="5">
    <location>
        <begin position="486"/>
        <end position="502"/>
    </location>
</feature>
<dbReference type="InterPro" id="IPR036860">
    <property type="entry name" value="SH2_dom_sf"/>
</dbReference>
<dbReference type="EMBL" id="BTSX01000001">
    <property type="protein sequence ID" value="GMS80633.1"/>
    <property type="molecule type" value="Genomic_DNA"/>
</dbReference>
<dbReference type="SUPFAM" id="SSF55550">
    <property type="entry name" value="SH2 domain"/>
    <property type="match status" value="1"/>
</dbReference>
<feature type="region of interest" description="Disordered" evidence="5">
    <location>
        <begin position="875"/>
        <end position="921"/>
    </location>
</feature>
<dbReference type="GO" id="GO:0005085">
    <property type="term" value="F:guanyl-nucleotide exchange factor activity"/>
    <property type="evidence" value="ECO:0007669"/>
    <property type="project" value="InterPro"/>
</dbReference>
<dbReference type="SMART" id="SM00167">
    <property type="entry name" value="VPS9"/>
    <property type="match status" value="1"/>
</dbReference>
<dbReference type="GO" id="GO:0007165">
    <property type="term" value="P:signal transduction"/>
    <property type="evidence" value="ECO:0007669"/>
    <property type="project" value="InterPro"/>
</dbReference>
<dbReference type="CDD" id="cd00173">
    <property type="entry name" value="SH2"/>
    <property type="match status" value="1"/>
</dbReference>
<feature type="compositionally biased region" description="Low complexity" evidence="5">
    <location>
        <begin position="466"/>
        <end position="484"/>
    </location>
</feature>
<gene>
    <name evidence="10" type="ORF">PENTCL1PPCAC_2808</name>
</gene>
<dbReference type="SMART" id="SM00252">
    <property type="entry name" value="SH2"/>
    <property type="match status" value="1"/>
</dbReference>
<feature type="region of interest" description="Disordered" evidence="5">
    <location>
        <begin position="100"/>
        <end position="131"/>
    </location>
</feature>
<dbReference type="SUPFAM" id="SSF109993">
    <property type="entry name" value="VPS9 domain"/>
    <property type="match status" value="1"/>
</dbReference>
<dbReference type="GO" id="GO:0005096">
    <property type="term" value="F:GTPase activator activity"/>
    <property type="evidence" value="ECO:0007669"/>
    <property type="project" value="UniProtKB-KW"/>
</dbReference>
<protein>
    <recommendedName>
        <fullName evidence="12">Rin-1</fullName>
    </recommendedName>
</protein>
<comment type="caution">
    <text evidence="10">The sequence shown here is derived from an EMBL/GenBank/DDBJ whole genome shotgun (WGS) entry which is preliminary data.</text>
</comment>
<dbReference type="PROSITE" id="PS50200">
    <property type="entry name" value="RA"/>
    <property type="match status" value="1"/>
</dbReference>
<dbReference type="PROSITE" id="PS50966">
    <property type="entry name" value="ZF_SWIM"/>
    <property type="match status" value="1"/>
</dbReference>
<feature type="domain" description="Ras-associating" evidence="7">
    <location>
        <begin position="1340"/>
        <end position="1426"/>
    </location>
</feature>
<dbReference type="GO" id="GO:0008270">
    <property type="term" value="F:zinc ion binding"/>
    <property type="evidence" value="ECO:0007669"/>
    <property type="project" value="UniProtKB-KW"/>
</dbReference>
<feature type="region of interest" description="Disordered" evidence="5">
    <location>
        <begin position="461"/>
        <end position="519"/>
    </location>
</feature>
<dbReference type="Pfam" id="PF00017">
    <property type="entry name" value="SH2"/>
    <property type="match status" value="1"/>
</dbReference>
<dbReference type="Gene3D" id="1.20.1050.80">
    <property type="entry name" value="VPS9 domain"/>
    <property type="match status" value="1"/>
</dbReference>
<evidence type="ECO:0000256" key="1">
    <source>
        <dbReference type="ARBA" id="ARBA00006919"/>
    </source>
</evidence>